<dbReference type="SMART" id="SM00460">
    <property type="entry name" value="TGc"/>
    <property type="match status" value="1"/>
</dbReference>
<gene>
    <name evidence="3" type="ORF">SDC9_50888</name>
</gene>
<dbReference type="InterPro" id="IPR002931">
    <property type="entry name" value="Transglutaminase-like"/>
</dbReference>
<comment type="caution">
    <text evidence="3">The sequence shown here is derived from an EMBL/GenBank/DDBJ whole genome shotgun (WGS) entry which is preliminary data.</text>
</comment>
<evidence type="ECO:0000259" key="2">
    <source>
        <dbReference type="SMART" id="SM00460"/>
    </source>
</evidence>
<name>A0A644WLF6_9ZZZZ</name>
<dbReference type="InterPro" id="IPR038765">
    <property type="entry name" value="Papain-like_cys_pep_sf"/>
</dbReference>
<protein>
    <recommendedName>
        <fullName evidence="2">Transglutaminase-like domain-containing protein</fullName>
    </recommendedName>
</protein>
<dbReference type="SUPFAM" id="SSF54001">
    <property type="entry name" value="Cysteine proteinases"/>
    <property type="match status" value="1"/>
</dbReference>
<dbReference type="Pfam" id="PF01841">
    <property type="entry name" value="Transglut_core"/>
    <property type="match status" value="1"/>
</dbReference>
<evidence type="ECO:0000313" key="3">
    <source>
        <dbReference type="EMBL" id="MPM04610.1"/>
    </source>
</evidence>
<keyword evidence="1" id="KW-0472">Membrane</keyword>
<feature type="domain" description="Transglutaminase-like" evidence="2">
    <location>
        <begin position="153"/>
        <end position="211"/>
    </location>
</feature>
<keyword evidence="1" id="KW-0812">Transmembrane</keyword>
<accession>A0A644WLF6</accession>
<organism evidence="3">
    <name type="scientific">bioreactor metagenome</name>
    <dbReference type="NCBI Taxonomy" id="1076179"/>
    <lineage>
        <taxon>unclassified sequences</taxon>
        <taxon>metagenomes</taxon>
        <taxon>ecological metagenomes</taxon>
    </lineage>
</organism>
<sequence>MKLFNNLLDRDLRGVKEEDLLSTVKKQRNTCFICIIILTLLLVLLLVFFQVQTAVYNEQLDNYFTTQYQEVYYPKGEENINLIINETRNITDPIDKLTAIADWEIDGFVNFLQYQRWNTSYNHTRKLGSNYLYDDEGRIRAESGPYQNDPYWIAYHKIGACGELGALFAYVANQSGFETRLVFTIYADLSNNHAWVEVKVNDEWMYFDPTVYWDNHNNKWNLTSTDKCYGSLDEQKVWEAKVLGIYDTENCQDICKERYENVDQIKWWEINTYLGRIFIESHIVEPIQNIIKQNFN</sequence>
<proteinExistence type="predicted"/>
<keyword evidence="1" id="KW-1133">Transmembrane helix</keyword>
<evidence type="ECO:0000256" key="1">
    <source>
        <dbReference type="SAM" id="Phobius"/>
    </source>
</evidence>
<dbReference type="Gene3D" id="3.10.620.30">
    <property type="match status" value="1"/>
</dbReference>
<feature type="transmembrane region" description="Helical" evidence="1">
    <location>
        <begin position="30"/>
        <end position="49"/>
    </location>
</feature>
<dbReference type="AlphaFoldDB" id="A0A644WLF6"/>
<reference evidence="3" key="1">
    <citation type="submission" date="2019-08" db="EMBL/GenBank/DDBJ databases">
        <authorList>
            <person name="Kucharzyk K."/>
            <person name="Murdoch R.W."/>
            <person name="Higgins S."/>
            <person name="Loffler F."/>
        </authorList>
    </citation>
    <scope>NUCLEOTIDE SEQUENCE</scope>
</reference>
<dbReference type="EMBL" id="VSSQ01001054">
    <property type="protein sequence ID" value="MPM04610.1"/>
    <property type="molecule type" value="Genomic_DNA"/>
</dbReference>